<dbReference type="Proteomes" id="UP000019678">
    <property type="component" value="Unassembled WGS sequence"/>
</dbReference>
<dbReference type="GO" id="GO:0015990">
    <property type="term" value="P:electron transport coupled proton transport"/>
    <property type="evidence" value="ECO:0007669"/>
    <property type="project" value="TreeGrafter"/>
</dbReference>
<dbReference type="eggNOG" id="COG0843">
    <property type="taxonomic scope" value="Bacteria"/>
</dbReference>
<dbReference type="InterPro" id="IPR000883">
    <property type="entry name" value="Cyt_C_Oxase_1"/>
</dbReference>
<dbReference type="InterPro" id="IPR036927">
    <property type="entry name" value="Cyt_c_oxase-like_su1_sf"/>
</dbReference>
<comment type="subcellular location">
    <subcellularLocation>
        <location evidence="1">Membrane</location>
        <topology evidence="1">Multi-pass membrane protein</topology>
    </subcellularLocation>
</comment>
<dbReference type="GO" id="GO:0020037">
    <property type="term" value="F:heme binding"/>
    <property type="evidence" value="ECO:0007669"/>
    <property type="project" value="InterPro"/>
</dbReference>
<evidence type="ECO:0000256" key="6">
    <source>
        <dbReference type="RuleBase" id="RU000370"/>
    </source>
</evidence>
<evidence type="ECO:0000256" key="4">
    <source>
        <dbReference type="ARBA" id="ARBA00022989"/>
    </source>
</evidence>
<dbReference type="PROSITE" id="PS50855">
    <property type="entry name" value="COX1"/>
    <property type="match status" value="1"/>
</dbReference>
<evidence type="ECO:0000256" key="5">
    <source>
        <dbReference type="ARBA" id="ARBA00023136"/>
    </source>
</evidence>
<dbReference type="RefSeq" id="WP_081864705.1">
    <property type="nucleotide sequence ID" value="NZ_ASRX01000013.1"/>
</dbReference>
<evidence type="ECO:0000313" key="10">
    <source>
        <dbReference type="Proteomes" id="UP000019678"/>
    </source>
</evidence>
<gene>
    <name evidence="9" type="ORF">CAP_1179</name>
</gene>
<proteinExistence type="inferred from homology"/>
<evidence type="ECO:0000313" key="9">
    <source>
        <dbReference type="EMBL" id="EYF06921.1"/>
    </source>
</evidence>
<keyword evidence="6" id="KW-0408">Iron</keyword>
<dbReference type="GO" id="GO:0022904">
    <property type="term" value="P:respiratory electron transport chain"/>
    <property type="evidence" value="ECO:0007669"/>
    <property type="project" value="TreeGrafter"/>
</dbReference>
<dbReference type="PANTHER" id="PTHR10422:SF18">
    <property type="entry name" value="CYTOCHROME C OXIDASE SUBUNIT 1"/>
    <property type="match status" value="1"/>
</dbReference>
<dbReference type="GO" id="GO:0016020">
    <property type="term" value="C:membrane"/>
    <property type="evidence" value="ECO:0007669"/>
    <property type="project" value="UniProtKB-SubCell"/>
</dbReference>
<feature type="transmembrane region" description="Helical" evidence="7">
    <location>
        <begin position="168"/>
        <end position="192"/>
    </location>
</feature>
<feature type="transmembrane region" description="Helical" evidence="7">
    <location>
        <begin position="434"/>
        <end position="454"/>
    </location>
</feature>
<comment type="similarity">
    <text evidence="6">Belongs to the heme-copper respiratory oxidase family.</text>
</comment>
<keyword evidence="2 6" id="KW-0679">Respiratory chain</keyword>
<evidence type="ECO:0000256" key="1">
    <source>
        <dbReference type="ARBA" id="ARBA00004141"/>
    </source>
</evidence>
<feature type="transmembrane region" description="Helical" evidence="7">
    <location>
        <begin position="327"/>
        <end position="351"/>
    </location>
</feature>
<feature type="transmembrane region" description="Helical" evidence="7">
    <location>
        <begin position="129"/>
        <end position="148"/>
    </location>
</feature>
<dbReference type="PROSITE" id="PS00077">
    <property type="entry name" value="COX1_CUB"/>
    <property type="match status" value="1"/>
</dbReference>
<dbReference type="InterPro" id="IPR023616">
    <property type="entry name" value="Cyt_c_oxase-like_su1_dom"/>
</dbReference>
<evidence type="ECO:0000256" key="3">
    <source>
        <dbReference type="ARBA" id="ARBA00022692"/>
    </source>
</evidence>
<dbReference type="InterPro" id="IPR023615">
    <property type="entry name" value="Cyt_c_Oxase_su1_BS"/>
</dbReference>
<feature type="transmembrane region" description="Helical" evidence="7">
    <location>
        <begin position="474"/>
        <end position="499"/>
    </location>
</feature>
<dbReference type="AlphaFoldDB" id="A0A017TE76"/>
<dbReference type="GO" id="GO:0004129">
    <property type="term" value="F:cytochrome-c oxidase activity"/>
    <property type="evidence" value="ECO:0007669"/>
    <property type="project" value="InterPro"/>
</dbReference>
<keyword evidence="6" id="KW-0813">Transport</keyword>
<dbReference type="PANTHER" id="PTHR10422">
    <property type="entry name" value="CYTOCHROME C OXIDASE SUBUNIT 1"/>
    <property type="match status" value="1"/>
</dbReference>
<feature type="domain" description="Cytochrome oxidase subunit I profile" evidence="8">
    <location>
        <begin position="36"/>
        <end position="537"/>
    </location>
</feature>
<feature type="transmembrane region" description="Helical" evidence="7">
    <location>
        <begin position="212"/>
        <end position="241"/>
    </location>
</feature>
<feature type="transmembrane region" description="Helical" evidence="7">
    <location>
        <begin position="297"/>
        <end position="315"/>
    </location>
</feature>
<comment type="caution">
    <text evidence="9">The sequence shown here is derived from an EMBL/GenBank/DDBJ whole genome shotgun (WGS) entry which is preliminary data.</text>
</comment>
<keyword evidence="4 7" id="KW-1133">Transmembrane helix</keyword>
<evidence type="ECO:0000259" key="8">
    <source>
        <dbReference type="PROSITE" id="PS50855"/>
    </source>
</evidence>
<sequence>MSHALTGDADLPQEAVGPQETHEVDYLRAEGGVRSWLLTTDHKRIGLMFYGLVVLFLILGGLFAMVLRAELITPEPTLIEADTYNRMFTLHGVIMVWMFMIPSIPNVFGNFVLPLMLGAKDLAFPRLNLLSLYVFALGSVVTLGGAALGGTDTGWTFYAPYSTSTSTAVVPVVAGIFILGVSSIMTGLNFIVTTHTMRARGMSWTRVPLFVWAIYATSVIILFATPVLGMSITLVGIDHVYHFGIFDPRLGGDPVLFQHLFWFYSHPAVYIMILPAMGVISEVVCTFTHKPPASYKAIFISSLGIAFVGFFTWGHHMFVAGMSTFDAGVFGILSMFVAIFSAIKVFTWVATMHRGSIQFSTPMLYFLSFLFLFVFGGMTGVAVATQSLDVHWHDTYFVVAHFHFIMVGATLTGFLAAAHYWFPKMFGCLYSERVGMIGATGVFCGFFLTFFPQFLLGNAGMPRRYYAYPERFQWLNALSSGGAFLLGGALLLTLVNLLVALKRGRRADGNPWTSRSFEWMTPTLPPKHNFAVPPRIGRGPYDYHLTEEEAHARVSPG</sequence>
<reference evidence="9 10" key="1">
    <citation type="submission" date="2013-05" db="EMBL/GenBank/DDBJ databases">
        <title>Genome assembly of Chondromyces apiculatus DSM 436.</title>
        <authorList>
            <person name="Sharma G."/>
            <person name="Khatri I."/>
            <person name="Kaur C."/>
            <person name="Mayilraj S."/>
            <person name="Subramanian S."/>
        </authorList>
    </citation>
    <scope>NUCLEOTIDE SEQUENCE [LARGE SCALE GENOMIC DNA]</scope>
    <source>
        <strain evidence="9 10">DSM 436</strain>
    </source>
</reference>
<organism evidence="9 10">
    <name type="scientific">Chondromyces apiculatus DSM 436</name>
    <dbReference type="NCBI Taxonomy" id="1192034"/>
    <lineage>
        <taxon>Bacteria</taxon>
        <taxon>Pseudomonadati</taxon>
        <taxon>Myxococcota</taxon>
        <taxon>Polyangia</taxon>
        <taxon>Polyangiales</taxon>
        <taxon>Polyangiaceae</taxon>
        <taxon>Chondromyces</taxon>
    </lineage>
</organism>
<keyword evidence="10" id="KW-1185">Reference proteome</keyword>
<dbReference type="Gene3D" id="1.20.210.10">
    <property type="entry name" value="Cytochrome c oxidase-like, subunit I domain"/>
    <property type="match status" value="1"/>
</dbReference>
<evidence type="ECO:0000256" key="7">
    <source>
        <dbReference type="SAM" id="Phobius"/>
    </source>
</evidence>
<feature type="transmembrane region" description="Helical" evidence="7">
    <location>
        <begin position="363"/>
        <end position="384"/>
    </location>
</feature>
<accession>A0A017TE76</accession>
<dbReference type="GO" id="GO:0009060">
    <property type="term" value="P:aerobic respiration"/>
    <property type="evidence" value="ECO:0007669"/>
    <property type="project" value="InterPro"/>
</dbReference>
<keyword evidence="6" id="KW-0479">Metal-binding</keyword>
<dbReference type="OrthoDB" id="9803294at2"/>
<feature type="transmembrane region" description="Helical" evidence="7">
    <location>
        <begin position="396"/>
        <end position="422"/>
    </location>
</feature>
<protein>
    <submittedName>
        <fullName evidence="9">Cytochrome c oxidase polypeptide I</fullName>
    </submittedName>
</protein>
<dbReference type="Pfam" id="PF00115">
    <property type="entry name" value="COX1"/>
    <property type="match status" value="1"/>
</dbReference>
<keyword evidence="6" id="KW-0349">Heme</keyword>
<evidence type="ECO:0000256" key="2">
    <source>
        <dbReference type="ARBA" id="ARBA00022660"/>
    </source>
</evidence>
<feature type="transmembrane region" description="Helical" evidence="7">
    <location>
        <begin position="94"/>
        <end position="117"/>
    </location>
</feature>
<dbReference type="EMBL" id="ASRX01000013">
    <property type="protein sequence ID" value="EYF06921.1"/>
    <property type="molecule type" value="Genomic_DNA"/>
</dbReference>
<feature type="transmembrane region" description="Helical" evidence="7">
    <location>
        <begin position="47"/>
        <end position="67"/>
    </location>
</feature>
<dbReference type="STRING" id="1192034.CAP_1179"/>
<name>A0A017TE76_9BACT</name>
<keyword evidence="3 6" id="KW-0812">Transmembrane</keyword>
<keyword evidence="6" id="KW-0249">Electron transport</keyword>
<feature type="transmembrane region" description="Helical" evidence="7">
    <location>
        <begin position="261"/>
        <end position="285"/>
    </location>
</feature>
<keyword evidence="5 7" id="KW-0472">Membrane</keyword>
<dbReference type="SUPFAM" id="SSF81442">
    <property type="entry name" value="Cytochrome c oxidase subunit I-like"/>
    <property type="match status" value="1"/>
</dbReference>
<dbReference type="PRINTS" id="PR01165">
    <property type="entry name" value="CYCOXIDASEI"/>
</dbReference>